<evidence type="ECO:0008006" key="3">
    <source>
        <dbReference type="Google" id="ProtNLM"/>
    </source>
</evidence>
<protein>
    <recommendedName>
        <fullName evidence="3">HK97 gp10 family phage protein</fullName>
    </recommendedName>
</protein>
<comment type="caution">
    <text evidence="1">The sequence shown here is derived from an EMBL/GenBank/DDBJ whole genome shotgun (WGS) entry which is preliminary data.</text>
</comment>
<proteinExistence type="predicted"/>
<dbReference type="AlphaFoldDB" id="A0AAV5MWQ6"/>
<evidence type="ECO:0000313" key="2">
    <source>
        <dbReference type="Proteomes" id="UP001058124"/>
    </source>
</evidence>
<dbReference type="Proteomes" id="UP001058124">
    <property type="component" value="Unassembled WGS sequence"/>
</dbReference>
<keyword evidence="2" id="KW-1185">Reference proteome</keyword>
<accession>A0AAV5MWQ6</accession>
<reference evidence="1" key="1">
    <citation type="submission" date="2022-06" db="EMBL/GenBank/DDBJ databases">
        <title>Draft genome sequences of Leminorella grimontii str. JCM5902.</title>
        <authorList>
            <person name="Wakabayashi Y."/>
            <person name="Kojima K."/>
        </authorList>
    </citation>
    <scope>NUCLEOTIDE SEQUENCE</scope>
    <source>
        <strain evidence="1">JCM 5902</strain>
    </source>
</reference>
<name>A0AAV5MWQ6_9GAMM</name>
<dbReference type="RefSeq" id="WP_027272703.1">
    <property type="nucleotide sequence ID" value="NZ_BRLH01000001.1"/>
</dbReference>
<gene>
    <name evidence="1" type="ORF">SOASR030_02120</name>
</gene>
<dbReference type="EMBL" id="BRLH01000001">
    <property type="protein sequence ID" value="GKX54100.1"/>
    <property type="molecule type" value="Genomic_DNA"/>
</dbReference>
<organism evidence="1 2">
    <name type="scientific">Leminorella grimontii</name>
    <dbReference type="NCBI Taxonomy" id="82981"/>
    <lineage>
        <taxon>Bacteria</taxon>
        <taxon>Pseudomonadati</taxon>
        <taxon>Pseudomonadota</taxon>
        <taxon>Gammaproteobacteria</taxon>
        <taxon>Enterobacterales</taxon>
        <taxon>Budviciaceae</taxon>
        <taxon>Leminorella</taxon>
    </lineage>
</organism>
<evidence type="ECO:0000313" key="1">
    <source>
        <dbReference type="EMBL" id="GKX54100.1"/>
    </source>
</evidence>
<sequence>MGENGEFTLDVKAFVEATKRDMLDVTKKAMIDVSNRVVDMSPVDTGRFRSNWEIGQDVVPDTYSPEIGPYPRPPEIKARLKAQVDEISQGANFIFLANTLPYSYRLEMEGWSKQAPAGMLRVVVPEFQTYLDKAAREIKNR</sequence>